<dbReference type="EMBL" id="MFNE01000026">
    <property type="protein sequence ID" value="OGG95191.1"/>
    <property type="molecule type" value="Genomic_DNA"/>
</dbReference>
<feature type="transmembrane region" description="Helical" evidence="1">
    <location>
        <begin position="128"/>
        <end position="151"/>
    </location>
</feature>
<gene>
    <name evidence="2" type="ORF">A2527_08445</name>
</gene>
<proteinExistence type="predicted"/>
<evidence type="ECO:0000313" key="2">
    <source>
        <dbReference type="EMBL" id="OGG95191.1"/>
    </source>
</evidence>
<keyword evidence="1" id="KW-0812">Transmembrane</keyword>
<feature type="transmembrane region" description="Helical" evidence="1">
    <location>
        <begin position="29"/>
        <end position="49"/>
    </location>
</feature>
<evidence type="ECO:0000256" key="1">
    <source>
        <dbReference type="SAM" id="Phobius"/>
    </source>
</evidence>
<keyword evidence="1" id="KW-0472">Membrane</keyword>
<dbReference type="STRING" id="1817772.A2527_08445"/>
<dbReference type="AlphaFoldDB" id="A0A1F6GAQ6"/>
<feature type="transmembrane region" description="Helical" evidence="1">
    <location>
        <begin position="61"/>
        <end position="79"/>
    </location>
</feature>
<keyword evidence="1" id="KW-1133">Transmembrane helix</keyword>
<protein>
    <submittedName>
        <fullName evidence="2">Uncharacterized protein</fullName>
    </submittedName>
</protein>
<comment type="caution">
    <text evidence="2">The sequence shown here is derived from an EMBL/GenBank/DDBJ whole genome shotgun (WGS) entry which is preliminary data.</text>
</comment>
<sequence>MQRPLEVRPVPFSFIPLFAQALHLYKSQFGNLFILGILSFLPFWGLDFLLKGLDVRDLNDLIELFHGFLLDILVFLALPTLLNYGRVYPLATLKIFQDYFGTGVVLVLFQIFALFFSLLFFSQFGFIMVTFGLVPFVFVLFIGHFMLVNGTPQFSGLKQSFLNSISLVRSFFVPVFFGYLNISILMITPIFLFSMVYLKGHPEMAQWLEVSTNPDTPIDLPNLMEMLQRIVSEFEYQGGRLGIHLVFRPLKAVFMALLFARLLELSAPEKHSAYLGIPEEIKPISEV</sequence>
<accession>A0A1F6GAQ6</accession>
<reference evidence="2 3" key="1">
    <citation type="journal article" date="2016" name="Nat. Commun.">
        <title>Thousands of microbial genomes shed light on interconnected biogeochemical processes in an aquifer system.</title>
        <authorList>
            <person name="Anantharaman K."/>
            <person name="Brown C.T."/>
            <person name="Hug L.A."/>
            <person name="Sharon I."/>
            <person name="Castelle C.J."/>
            <person name="Probst A.J."/>
            <person name="Thomas B.C."/>
            <person name="Singh A."/>
            <person name="Wilkins M.J."/>
            <person name="Karaoz U."/>
            <person name="Brodie E.L."/>
            <person name="Williams K.H."/>
            <person name="Hubbard S.S."/>
            <person name="Banfield J.F."/>
        </authorList>
    </citation>
    <scope>NUCLEOTIDE SEQUENCE [LARGE SCALE GENOMIC DNA]</scope>
</reference>
<evidence type="ECO:0000313" key="3">
    <source>
        <dbReference type="Proteomes" id="UP000178449"/>
    </source>
</evidence>
<name>A0A1F6GAQ6_9PROT</name>
<feature type="transmembrane region" description="Helical" evidence="1">
    <location>
        <begin position="171"/>
        <end position="198"/>
    </location>
</feature>
<feature type="transmembrane region" description="Helical" evidence="1">
    <location>
        <begin position="99"/>
        <end position="121"/>
    </location>
</feature>
<organism evidence="2 3">
    <name type="scientific">Candidatus Lambdaproteobacteria bacterium RIFOXYD2_FULL_50_16</name>
    <dbReference type="NCBI Taxonomy" id="1817772"/>
    <lineage>
        <taxon>Bacteria</taxon>
        <taxon>Pseudomonadati</taxon>
        <taxon>Pseudomonadota</taxon>
        <taxon>Candidatus Lambdaproteobacteria</taxon>
    </lineage>
</organism>
<dbReference type="Proteomes" id="UP000178449">
    <property type="component" value="Unassembled WGS sequence"/>
</dbReference>